<dbReference type="InterPro" id="IPR001204">
    <property type="entry name" value="Phos_transporter"/>
</dbReference>
<feature type="transmembrane region" description="Helical" evidence="6">
    <location>
        <begin position="79"/>
        <end position="97"/>
    </location>
</feature>
<name>A0A7C3KIG9_9CYAN</name>
<keyword evidence="3 6" id="KW-0812">Transmembrane</keyword>
<evidence type="ECO:0000256" key="1">
    <source>
        <dbReference type="ARBA" id="ARBA00004141"/>
    </source>
</evidence>
<evidence type="ECO:0000313" key="7">
    <source>
        <dbReference type="EMBL" id="HFN00752.1"/>
    </source>
</evidence>
<feature type="transmembrane region" description="Helical" evidence="6">
    <location>
        <begin position="103"/>
        <end position="125"/>
    </location>
</feature>
<keyword evidence="4 6" id="KW-1133">Transmembrane helix</keyword>
<feature type="transmembrane region" description="Helical" evidence="6">
    <location>
        <begin position="137"/>
        <end position="160"/>
    </location>
</feature>
<dbReference type="GO" id="GO:0005315">
    <property type="term" value="F:phosphate transmembrane transporter activity"/>
    <property type="evidence" value="ECO:0007669"/>
    <property type="project" value="InterPro"/>
</dbReference>
<gene>
    <name evidence="7" type="ORF">ENR64_23955</name>
</gene>
<evidence type="ECO:0000256" key="5">
    <source>
        <dbReference type="ARBA" id="ARBA00023136"/>
    </source>
</evidence>
<comment type="caution">
    <text evidence="7">The sequence shown here is derived from an EMBL/GenBank/DDBJ whole genome shotgun (WGS) entry which is preliminary data.</text>
</comment>
<accession>A0A7C3KIG9</accession>
<organism evidence="7">
    <name type="scientific">Oscillatoriales cyanobacterium SpSt-418</name>
    <dbReference type="NCBI Taxonomy" id="2282169"/>
    <lineage>
        <taxon>Bacteria</taxon>
        <taxon>Bacillati</taxon>
        <taxon>Cyanobacteriota</taxon>
        <taxon>Cyanophyceae</taxon>
        <taxon>Oscillatoriophycideae</taxon>
        <taxon>Oscillatoriales</taxon>
    </lineage>
</organism>
<proteinExistence type="inferred from homology"/>
<feature type="transmembrane region" description="Helical" evidence="6">
    <location>
        <begin position="311"/>
        <end position="330"/>
    </location>
</feature>
<reference evidence="7" key="1">
    <citation type="journal article" date="2020" name="mSystems">
        <title>Genome- and Community-Level Interaction Insights into Carbon Utilization and Element Cycling Functions of Hydrothermarchaeota in Hydrothermal Sediment.</title>
        <authorList>
            <person name="Zhou Z."/>
            <person name="Liu Y."/>
            <person name="Xu W."/>
            <person name="Pan J."/>
            <person name="Luo Z.H."/>
            <person name="Li M."/>
        </authorList>
    </citation>
    <scope>NUCLEOTIDE SEQUENCE [LARGE SCALE GENOMIC DNA]</scope>
    <source>
        <strain evidence="7">SpSt-418</strain>
    </source>
</reference>
<dbReference type="EMBL" id="DSRU01000341">
    <property type="protein sequence ID" value="HFN00752.1"/>
    <property type="molecule type" value="Genomic_DNA"/>
</dbReference>
<feature type="transmembrane region" description="Helical" evidence="6">
    <location>
        <begin position="180"/>
        <end position="197"/>
    </location>
</feature>
<keyword evidence="5 6" id="KW-0472">Membrane</keyword>
<evidence type="ECO:0000256" key="3">
    <source>
        <dbReference type="ARBA" id="ARBA00022692"/>
    </source>
</evidence>
<dbReference type="GO" id="GO:0016020">
    <property type="term" value="C:membrane"/>
    <property type="evidence" value="ECO:0007669"/>
    <property type="project" value="UniProtKB-SubCell"/>
</dbReference>
<keyword evidence="6" id="KW-0592">Phosphate transport</keyword>
<feature type="transmembrane region" description="Helical" evidence="6">
    <location>
        <begin position="402"/>
        <end position="427"/>
    </location>
</feature>
<evidence type="ECO:0000256" key="6">
    <source>
        <dbReference type="RuleBase" id="RU363058"/>
    </source>
</evidence>
<feature type="transmembrane region" description="Helical" evidence="6">
    <location>
        <begin position="218"/>
        <end position="235"/>
    </location>
</feature>
<comment type="subcellular location">
    <subcellularLocation>
        <location evidence="1 6">Membrane</location>
        <topology evidence="1 6">Multi-pass membrane protein</topology>
    </subcellularLocation>
</comment>
<feature type="transmembrane region" description="Helical" evidence="6">
    <location>
        <begin position="342"/>
        <end position="363"/>
    </location>
</feature>
<dbReference type="PANTHER" id="PTHR11101:SF80">
    <property type="entry name" value="PHOSPHATE TRANSPORTER"/>
    <property type="match status" value="1"/>
</dbReference>
<dbReference type="Pfam" id="PF01384">
    <property type="entry name" value="PHO4"/>
    <property type="match status" value="1"/>
</dbReference>
<evidence type="ECO:0000256" key="4">
    <source>
        <dbReference type="ARBA" id="ARBA00022989"/>
    </source>
</evidence>
<dbReference type="GO" id="GO:0035435">
    <property type="term" value="P:phosphate ion transmembrane transport"/>
    <property type="evidence" value="ECO:0007669"/>
    <property type="project" value="TreeGrafter"/>
</dbReference>
<comment type="similarity">
    <text evidence="6">Belongs to the inorganic phosphate transporter (PiT) (TC 2.A.20) family.</text>
</comment>
<protein>
    <recommendedName>
        <fullName evidence="6">Phosphate transporter</fullName>
    </recommendedName>
</protein>
<feature type="transmembrane region" description="Helical" evidence="6">
    <location>
        <begin position="37"/>
        <end position="58"/>
    </location>
</feature>
<sequence>MDLLLVFVSLLAFYLAWNLGANDVANSMGTSVGSKAVTLRQALAIAGVLEFTGAVLFGKNVSQKLATGVVSPAAFIEHPNLFVLGMLAVLIACSVWLNVATAFGLPVSSSHAVVGAIAGFGAIAISPQVVNWQSLSTISLTWVVTPFVSGVVAASFYWLIRRNILTQAEPLTRLNEWIPWLSAALCAVFGVIVLPIISQPITNWLGDRLGHLLPAYDLPILLGSLAAIGLSWANWRSLAAANQLETVPPYQNLTQPAQALTERLFARFQLVSACGVAFAHGSNDVGNAIAPVAAIVYTHTTGLVPISGVDVPYWLLVLGGVGIVSGLAVWGKNVIATIGEGIIALLPSAGFCAELATATTVLIASRLGFPISTSHALVGGVVGIGLVQNWRSLKLATLRNVVMAWFVTIPVSAGLSALVFSLLRFMLSRTS</sequence>
<keyword evidence="2 6" id="KW-0813">Transport</keyword>
<evidence type="ECO:0000256" key="2">
    <source>
        <dbReference type="ARBA" id="ARBA00022448"/>
    </source>
</evidence>
<dbReference type="PANTHER" id="PTHR11101">
    <property type="entry name" value="PHOSPHATE TRANSPORTER"/>
    <property type="match status" value="1"/>
</dbReference>
<dbReference type="AlphaFoldDB" id="A0A7C3KIG9"/>